<dbReference type="InterPro" id="IPR055876">
    <property type="entry name" value="DUF7453"/>
</dbReference>
<proteinExistence type="predicted"/>
<evidence type="ECO:0000313" key="2">
    <source>
        <dbReference type="Proteomes" id="UP000317369"/>
    </source>
</evidence>
<dbReference type="AlphaFoldDB" id="A0A517YPJ0"/>
<dbReference type="RefSeq" id="WP_145073206.1">
    <property type="nucleotide sequence ID" value="NZ_CP036425.1"/>
</dbReference>
<dbReference type="Proteomes" id="UP000317369">
    <property type="component" value="Chromosome"/>
</dbReference>
<keyword evidence="2" id="KW-1185">Reference proteome</keyword>
<reference evidence="1 2" key="1">
    <citation type="submission" date="2019-02" db="EMBL/GenBank/DDBJ databases">
        <title>Deep-cultivation of Planctomycetes and their phenomic and genomic characterization uncovers novel biology.</title>
        <authorList>
            <person name="Wiegand S."/>
            <person name="Jogler M."/>
            <person name="Boedeker C."/>
            <person name="Pinto D."/>
            <person name="Vollmers J."/>
            <person name="Rivas-Marin E."/>
            <person name="Kohn T."/>
            <person name="Peeters S.H."/>
            <person name="Heuer A."/>
            <person name="Rast P."/>
            <person name="Oberbeckmann S."/>
            <person name="Bunk B."/>
            <person name="Jeske O."/>
            <person name="Meyerdierks A."/>
            <person name="Storesund J.E."/>
            <person name="Kallscheuer N."/>
            <person name="Luecker S."/>
            <person name="Lage O.M."/>
            <person name="Pohl T."/>
            <person name="Merkel B.J."/>
            <person name="Hornburger P."/>
            <person name="Mueller R.-W."/>
            <person name="Bruemmer F."/>
            <person name="Labrenz M."/>
            <person name="Spormann A.M."/>
            <person name="Op den Camp H."/>
            <person name="Overmann J."/>
            <person name="Amann R."/>
            <person name="Jetten M.S.M."/>
            <person name="Mascher T."/>
            <person name="Medema M.H."/>
            <person name="Devos D.P."/>
            <person name="Kaster A.-K."/>
            <person name="Ovreas L."/>
            <person name="Rohde M."/>
            <person name="Galperin M.Y."/>
            <person name="Jogler C."/>
        </authorList>
    </citation>
    <scope>NUCLEOTIDE SEQUENCE [LARGE SCALE GENOMIC DNA]</scope>
    <source>
        <strain evidence="1 2">KS4</strain>
    </source>
</reference>
<organism evidence="1 2">
    <name type="scientific">Poriferisphaera corsica</name>
    <dbReference type="NCBI Taxonomy" id="2528020"/>
    <lineage>
        <taxon>Bacteria</taxon>
        <taxon>Pseudomonadati</taxon>
        <taxon>Planctomycetota</taxon>
        <taxon>Phycisphaerae</taxon>
        <taxon>Phycisphaerales</taxon>
        <taxon>Phycisphaeraceae</taxon>
        <taxon>Poriferisphaera</taxon>
    </lineage>
</organism>
<dbReference type="KEGG" id="pcor:KS4_01650"/>
<dbReference type="OrthoDB" id="267377at2"/>
<name>A0A517YPJ0_9BACT</name>
<sequence>MKFGSLKCCVLGVLMCGGLGMQVSGAEFETVILSGEAAGVVGKTLRAFDRVDLNNHGQLVFQAIADDDAVDELKTYANYYVDVSGGHQLIDSQTNDHDWSMKGGQGVAFSTHAYPLYRTQLNDHGDIAYLKLTDVWSDNELHTEVDAPFELRRTSINGSLNEVLASNQTEVPSAGGMQLDHYLVSGNFQLLNDGDVTLTTKAEGLSAAASGLGIYKIDSEGIEKLIMTGDPTATNGLPGEFGSFVLAPLSPRLVSLNRNGDVLVAHDGLTNPNGHFGWNANVTKYDASTGELDAITRVGDPAPGYEDGAYLYTGFRAPAGPVINDNGTMFLEFVVRDPSNASVFQKALYIYDEDGMTRVANSGASGGVVVDDYDFETLTSPFAYNNRDQFMFMAMPAITDPALSLYMGSKSGWEAVAVIGEAAAGFESEGYVYRQILADRAWRDQESVQLNDNGAAAFLAVVGEGFDNLEVLYGRGAEGELEVIAYEGMGFEVMANGVLEMRVIESFNVDLFDLNNQNMLAFGLEFEDGSSGIFTTMVPEPMSGAVMGMMALGVLAKRRRVG</sequence>
<protein>
    <recommendedName>
        <fullName evidence="3">PEP-CTERM protein-sorting domain-containing protein</fullName>
    </recommendedName>
</protein>
<accession>A0A517YPJ0</accession>
<dbReference type="Pfam" id="PF24251">
    <property type="entry name" value="DUF7453"/>
    <property type="match status" value="1"/>
</dbReference>
<dbReference type="EMBL" id="CP036425">
    <property type="protein sequence ID" value="QDU32136.1"/>
    <property type="molecule type" value="Genomic_DNA"/>
</dbReference>
<evidence type="ECO:0000313" key="1">
    <source>
        <dbReference type="EMBL" id="QDU32136.1"/>
    </source>
</evidence>
<gene>
    <name evidence="1" type="ORF">KS4_01650</name>
</gene>
<evidence type="ECO:0008006" key="3">
    <source>
        <dbReference type="Google" id="ProtNLM"/>
    </source>
</evidence>